<sequence length="212" mass="23291">MAGSQILGDRSGTEEPAYTVQARLGEAMEIRRYGERVAVETDMGDGGGRPFMRLYDYITGANTGTRKIAMTVPVAMEPEEGATIAMTTPVEMANKPGQARFIRFMLPADYTIDTAPQPTNPRVRLVALPAQDVAVRRFSGWRSTPSERRNTRILRDRLAHSDWRASGPPVTWVYDPIWTVPFLRRNEIAIPVDRASAANDAADAGAKVSAGQ</sequence>
<dbReference type="EMBL" id="FNAP01000001">
    <property type="protein sequence ID" value="SDD79397.1"/>
    <property type="molecule type" value="Genomic_DNA"/>
</dbReference>
<dbReference type="Gene3D" id="3.20.80.10">
    <property type="entry name" value="Regulatory factor, effector binding domain"/>
    <property type="match status" value="2"/>
</dbReference>
<dbReference type="Proteomes" id="UP000199412">
    <property type="component" value="Unassembled WGS sequence"/>
</dbReference>
<proteinExistence type="predicted"/>
<evidence type="ECO:0000313" key="2">
    <source>
        <dbReference type="Proteomes" id="UP000199412"/>
    </source>
</evidence>
<keyword evidence="2" id="KW-1185">Reference proteome</keyword>
<dbReference type="AlphaFoldDB" id="A0A1G6XPU7"/>
<gene>
    <name evidence="1" type="ORF">SAMN05421720_101558</name>
</gene>
<dbReference type="Pfam" id="PF04832">
    <property type="entry name" value="SOUL"/>
    <property type="match status" value="1"/>
</dbReference>
<accession>A0A1G6XPU7</accession>
<dbReference type="RefSeq" id="WP_176793291.1">
    <property type="nucleotide sequence ID" value="NZ_FNAP01000001.1"/>
</dbReference>
<dbReference type="InterPro" id="IPR011256">
    <property type="entry name" value="Reg_factor_effector_dom_sf"/>
</dbReference>
<dbReference type="PANTHER" id="PTHR11220">
    <property type="entry name" value="HEME-BINDING PROTEIN-RELATED"/>
    <property type="match status" value="1"/>
</dbReference>
<protein>
    <submittedName>
        <fullName evidence="1">SOUL heme-binding protein</fullName>
    </submittedName>
</protein>
<organism evidence="1 2">
    <name type="scientific">Rhodospira trueperi</name>
    <dbReference type="NCBI Taxonomy" id="69960"/>
    <lineage>
        <taxon>Bacteria</taxon>
        <taxon>Pseudomonadati</taxon>
        <taxon>Pseudomonadota</taxon>
        <taxon>Alphaproteobacteria</taxon>
        <taxon>Rhodospirillales</taxon>
        <taxon>Rhodospirillaceae</taxon>
        <taxon>Rhodospira</taxon>
    </lineage>
</organism>
<dbReference type="STRING" id="69960.SAMN05421720_101558"/>
<evidence type="ECO:0000313" key="1">
    <source>
        <dbReference type="EMBL" id="SDD79397.1"/>
    </source>
</evidence>
<dbReference type="PANTHER" id="PTHR11220:SF58">
    <property type="entry name" value="SOUL HEME-BINDING FAMILY PROTEIN"/>
    <property type="match status" value="1"/>
</dbReference>
<name>A0A1G6XPU7_9PROT</name>
<dbReference type="InterPro" id="IPR006917">
    <property type="entry name" value="SOUL_heme-bd"/>
</dbReference>
<dbReference type="SUPFAM" id="SSF55136">
    <property type="entry name" value="Probable bacterial effector-binding domain"/>
    <property type="match status" value="1"/>
</dbReference>
<reference evidence="1 2" key="1">
    <citation type="submission" date="2016-10" db="EMBL/GenBank/DDBJ databases">
        <authorList>
            <person name="de Groot N.N."/>
        </authorList>
    </citation>
    <scope>NUCLEOTIDE SEQUENCE [LARGE SCALE GENOMIC DNA]</scope>
    <source>
        <strain evidence="1 2">ATCC 700224</strain>
    </source>
</reference>